<dbReference type="AlphaFoldDB" id="A0A2K2FBU9"/>
<evidence type="ECO:0000313" key="2">
    <source>
        <dbReference type="Proteomes" id="UP000236151"/>
    </source>
</evidence>
<dbReference type="Proteomes" id="UP000236151">
    <property type="component" value="Unassembled WGS sequence"/>
</dbReference>
<dbReference type="RefSeq" id="WP_103082011.1">
    <property type="nucleotide sequence ID" value="NZ_CP021850.1"/>
</dbReference>
<dbReference type="KEGG" id="cthd:CDO33_00415"/>
<organism evidence="1 2">
    <name type="scientific">Clostridium thermosuccinogenes</name>
    <dbReference type="NCBI Taxonomy" id="84032"/>
    <lineage>
        <taxon>Bacteria</taxon>
        <taxon>Bacillati</taxon>
        <taxon>Bacillota</taxon>
        <taxon>Clostridia</taxon>
        <taxon>Eubacteriales</taxon>
        <taxon>Clostridiaceae</taxon>
        <taxon>Clostridium</taxon>
    </lineage>
</organism>
<evidence type="ECO:0000313" key="1">
    <source>
        <dbReference type="EMBL" id="PNT97938.1"/>
    </source>
</evidence>
<proteinExistence type="predicted"/>
<gene>
    <name evidence="1" type="ORF">CDQ84_12185</name>
</gene>
<comment type="caution">
    <text evidence="1">The sequence shown here is derived from an EMBL/GenBank/DDBJ whole genome shotgun (WGS) entry which is preliminary data.</text>
</comment>
<protein>
    <submittedName>
        <fullName evidence="1">Uncharacterized protein</fullName>
    </submittedName>
</protein>
<accession>A0A2K2FBU9</accession>
<name>A0A2K2FBU9_9CLOT</name>
<dbReference type="OrthoDB" id="564699at2"/>
<keyword evidence="2" id="KW-1185">Reference proteome</keyword>
<dbReference type="EMBL" id="NIOJ01000032">
    <property type="protein sequence ID" value="PNT97938.1"/>
    <property type="molecule type" value="Genomic_DNA"/>
</dbReference>
<reference evidence="1 2" key="1">
    <citation type="submission" date="2017-06" db="EMBL/GenBank/DDBJ databases">
        <title>Investigating the central metabolism of Clostridium thermosuccinogenes.</title>
        <authorList>
            <person name="Koendjbiharie J.G."/>
            <person name="van Kranenburg R."/>
        </authorList>
    </citation>
    <scope>NUCLEOTIDE SEQUENCE [LARGE SCALE GENOMIC DNA]</scope>
    <source>
        <strain evidence="1 2">DSM 5806</strain>
    </source>
</reference>
<sequence length="477" mass="50244">MAEYTNNYNLEKQQANEYISIEGINDNFDIIDAQMKSNEEAASKVQTDLNEHMKDNMKHIVYAVASGTNTYTAAINGITSLVEGMSIKIKFPNANTGASTLNINGLGAKEIRKSNGNALSSGNIKAGQICHLVYTGSVFQLLGEGGEYGTATSDKVLAGYTIGTESGVMEGTMPNNGPAAADTINLTNQNQEYTIAQGYHSGLRKIKAAISGLAANVIKAGTTVGGIVGTFTSDANAAAGHILSGMTAYVNGNKITGNIPSKGAATYTPGTTNQTIAAGQYLSGTQTIIGDANLVAANIKSGISIFGVTGSYQTPVIKSIQRGSYTFDDTTSSVNITISAVDLNAAIVLFSHKYISGITTPYNVLIWARLTSPTTLELARAQAQGQQQVEWQVVEFNNVKSVQRGTVNMNSSATVTINAVDLSKSLCFASFKDSGSGGDMSNAFVAIKFNSTTQLSLSAYATISNTRSVHWQVIEFK</sequence>